<evidence type="ECO:0000313" key="15">
    <source>
        <dbReference type="EMBL" id="QSI75676.1"/>
    </source>
</evidence>
<dbReference type="InterPro" id="IPR042240">
    <property type="entry name" value="CHASE_sf"/>
</dbReference>
<dbReference type="InterPro" id="IPR013767">
    <property type="entry name" value="PAS_fold"/>
</dbReference>
<evidence type="ECO:0000256" key="6">
    <source>
        <dbReference type="ARBA" id="ARBA00022692"/>
    </source>
</evidence>
<feature type="domain" description="PAS" evidence="12">
    <location>
        <begin position="428"/>
        <end position="474"/>
    </location>
</feature>
<dbReference type="EC" id="2.7.13.3" evidence="3"/>
<dbReference type="SMART" id="SM01079">
    <property type="entry name" value="CHASE"/>
    <property type="match status" value="1"/>
</dbReference>
<evidence type="ECO:0000313" key="16">
    <source>
        <dbReference type="Proteomes" id="UP000663570"/>
    </source>
</evidence>
<dbReference type="Gene3D" id="3.30.450.20">
    <property type="entry name" value="PAS domain"/>
    <property type="match status" value="4"/>
</dbReference>
<dbReference type="SUPFAM" id="SSF47384">
    <property type="entry name" value="Homodimeric domain of signal transducing histidine kinase"/>
    <property type="match status" value="1"/>
</dbReference>
<feature type="domain" description="PAC" evidence="13">
    <location>
        <begin position="642"/>
        <end position="695"/>
    </location>
</feature>
<keyword evidence="5" id="KW-0808">Transferase</keyword>
<dbReference type="CDD" id="cd00130">
    <property type="entry name" value="PAS"/>
    <property type="match status" value="3"/>
</dbReference>
<evidence type="ECO:0000256" key="10">
    <source>
        <dbReference type="SAM" id="Phobius"/>
    </source>
</evidence>
<dbReference type="InterPro" id="IPR000014">
    <property type="entry name" value="PAS"/>
</dbReference>
<dbReference type="CDD" id="cd00082">
    <property type="entry name" value="HisKA"/>
    <property type="match status" value="1"/>
</dbReference>
<evidence type="ECO:0000256" key="8">
    <source>
        <dbReference type="ARBA" id="ARBA00022989"/>
    </source>
</evidence>
<dbReference type="Pfam" id="PF08447">
    <property type="entry name" value="PAS_3"/>
    <property type="match status" value="2"/>
</dbReference>
<dbReference type="SMART" id="SM00091">
    <property type="entry name" value="PAS"/>
    <property type="match status" value="4"/>
</dbReference>
<gene>
    <name evidence="15" type="ORF">JY500_14380</name>
</gene>
<dbReference type="Pfam" id="PF03924">
    <property type="entry name" value="CHASE"/>
    <property type="match status" value="1"/>
</dbReference>
<dbReference type="PROSITE" id="PS50109">
    <property type="entry name" value="HIS_KIN"/>
    <property type="match status" value="1"/>
</dbReference>
<dbReference type="PROSITE" id="PS50112">
    <property type="entry name" value="PAS"/>
    <property type="match status" value="3"/>
</dbReference>
<feature type="domain" description="PAC" evidence="13">
    <location>
        <begin position="373"/>
        <end position="427"/>
    </location>
</feature>
<dbReference type="InterPro" id="IPR035965">
    <property type="entry name" value="PAS-like_dom_sf"/>
</dbReference>
<accession>A0ABX7M434</accession>
<feature type="transmembrane region" description="Helical" evidence="10">
    <location>
        <begin position="254"/>
        <end position="274"/>
    </location>
</feature>
<dbReference type="SMART" id="SM00086">
    <property type="entry name" value="PAC"/>
    <property type="match status" value="3"/>
</dbReference>
<proteinExistence type="predicted"/>
<dbReference type="PANTHER" id="PTHR43047:SF72">
    <property type="entry name" value="OSMOSENSING HISTIDINE PROTEIN KINASE SLN1"/>
    <property type="match status" value="1"/>
</dbReference>
<keyword evidence="8 10" id="KW-1133">Transmembrane helix</keyword>
<feature type="domain" description="PAS" evidence="12">
    <location>
        <begin position="696"/>
        <end position="736"/>
    </location>
</feature>
<dbReference type="InterPro" id="IPR003661">
    <property type="entry name" value="HisK_dim/P_dom"/>
</dbReference>
<feature type="domain" description="Histidine kinase" evidence="11">
    <location>
        <begin position="859"/>
        <end position="1085"/>
    </location>
</feature>
<evidence type="ECO:0000256" key="5">
    <source>
        <dbReference type="ARBA" id="ARBA00022679"/>
    </source>
</evidence>
<evidence type="ECO:0000256" key="7">
    <source>
        <dbReference type="ARBA" id="ARBA00022777"/>
    </source>
</evidence>
<dbReference type="PROSITE" id="PS50839">
    <property type="entry name" value="CHASE"/>
    <property type="match status" value="1"/>
</dbReference>
<dbReference type="Pfam" id="PF00512">
    <property type="entry name" value="HisKA"/>
    <property type="match status" value="1"/>
</dbReference>
<dbReference type="InterPro" id="IPR003594">
    <property type="entry name" value="HATPase_dom"/>
</dbReference>
<evidence type="ECO:0000259" key="12">
    <source>
        <dbReference type="PROSITE" id="PS50112"/>
    </source>
</evidence>
<dbReference type="InterPro" id="IPR005467">
    <property type="entry name" value="His_kinase_dom"/>
</dbReference>
<evidence type="ECO:0000259" key="13">
    <source>
        <dbReference type="PROSITE" id="PS50113"/>
    </source>
</evidence>
<dbReference type="PANTHER" id="PTHR43047">
    <property type="entry name" value="TWO-COMPONENT HISTIDINE PROTEIN KINASE"/>
    <property type="match status" value="1"/>
</dbReference>
<dbReference type="SUPFAM" id="SSF55874">
    <property type="entry name" value="ATPase domain of HSP90 chaperone/DNA topoisomerase II/histidine kinase"/>
    <property type="match status" value="1"/>
</dbReference>
<evidence type="ECO:0000256" key="9">
    <source>
        <dbReference type="ARBA" id="ARBA00023136"/>
    </source>
</evidence>
<dbReference type="InterPro" id="IPR000700">
    <property type="entry name" value="PAS-assoc_C"/>
</dbReference>
<organism evidence="15 16">
    <name type="scientific">Niveibacterium microcysteis</name>
    <dbReference type="NCBI Taxonomy" id="2811415"/>
    <lineage>
        <taxon>Bacteria</taxon>
        <taxon>Pseudomonadati</taxon>
        <taxon>Pseudomonadota</taxon>
        <taxon>Betaproteobacteria</taxon>
        <taxon>Rhodocyclales</taxon>
        <taxon>Rhodocyclaceae</taxon>
        <taxon>Niveibacterium</taxon>
    </lineage>
</organism>
<dbReference type="InterPro" id="IPR013655">
    <property type="entry name" value="PAS_fold_3"/>
</dbReference>
<dbReference type="PROSITE" id="PS50113">
    <property type="entry name" value="PAC"/>
    <property type="match status" value="3"/>
</dbReference>
<dbReference type="Gene3D" id="2.10.70.100">
    <property type="match status" value="1"/>
</dbReference>
<evidence type="ECO:0000256" key="4">
    <source>
        <dbReference type="ARBA" id="ARBA00022553"/>
    </source>
</evidence>
<dbReference type="EMBL" id="CP071060">
    <property type="protein sequence ID" value="QSI75676.1"/>
    <property type="molecule type" value="Genomic_DNA"/>
</dbReference>
<evidence type="ECO:0000256" key="2">
    <source>
        <dbReference type="ARBA" id="ARBA00004370"/>
    </source>
</evidence>
<dbReference type="Gene3D" id="3.30.565.10">
    <property type="entry name" value="Histidine kinase-like ATPase, C-terminal domain"/>
    <property type="match status" value="1"/>
</dbReference>
<keyword evidence="4" id="KW-0597">Phosphoprotein</keyword>
<comment type="subcellular location">
    <subcellularLocation>
        <location evidence="2">Membrane</location>
    </subcellularLocation>
</comment>
<keyword evidence="16" id="KW-1185">Reference proteome</keyword>
<dbReference type="InterPro" id="IPR001610">
    <property type="entry name" value="PAC"/>
</dbReference>
<evidence type="ECO:0000256" key="3">
    <source>
        <dbReference type="ARBA" id="ARBA00012438"/>
    </source>
</evidence>
<feature type="domain" description="PAC" evidence="13">
    <location>
        <begin position="517"/>
        <end position="569"/>
    </location>
</feature>
<dbReference type="RefSeq" id="WP_206253471.1">
    <property type="nucleotide sequence ID" value="NZ_CP071060.1"/>
</dbReference>
<name>A0ABX7M434_9RHOO</name>
<dbReference type="Pfam" id="PF12860">
    <property type="entry name" value="PAS_7"/>
    <property type="match status" value="1"/>
</dbReference>
<dbReference type="SUPFAM" id="SSF55785">
    <property type="entry name" value="PYP-like sensor domain (PAS domain)"/>
    <property type="match status" value="4"/>
</dbReference>
<dbReference type="Gene3D" id="1.10.287.130">
    <property type="match status" value="1"/>
</dbReference>
<evidence type="ECO:0000256" key="1">
    <source>
        <dbReference type="ARBA" id="ARBA00000085"/>
    </source>
</evidence>
<sequence length="1103" mass="120832">MSAAVRRVLPWGVGTLGALLLAFVWFSFAQQQALLTQRSLEAEAESLARAGETVMNDRIRSLARMGLRWEAGDGTPEALWRRDARAYVDDLPGTAAVEWADESGAIRWIEPLAGNEKVLGQNLNRSGVRRERLARAHETGKAVATPVFELAQGGRGFLVFVPVQRRGKHDGTLVMVFRVEAFAPFLFPDHAREQLGLVLQEGAQPVASVGLQLPPERIAARAYAPIRFAGGEWRLEVQAPRGYGAAILGGTSEIVIAAGALIVLLLALLTRLMLRMGDKNRALASANHSMEQSLAEQSRVSAELAFRQFALDQSAIVAITDAAGVIESVNERFCQISGYTREELIGANHRLINSGYHPPEFFAALWATVSSGRVWHGTIRNRAKDGSFYWVDATITPQLDPSGKPRRYIAVRFDITRQKQAEEALRATTTLQSAILDSAGSAIMATDADGLVTRFNPTAEKMLGYRADEVVGQQTPALWHLPEEVVARAAQLTEQLGEPVEAGFETFVALSRRGLPNEFEWTFVRRDGGHVPVLLAVTALRERGGQITGWLGVALDLTQRRQTEAALREANALMAAAGRIARIGSWEVDLRSGAVRLSDVCYEIFGLPQGATVTMPELLNMYVESARPQIAAAIEHAIADGQPWELEVILNAADGRSRWVRARGEPVSDADGSVRLRGVLQDIDEERRAQNALRDREAMLKAIIENVPGGVSLIDSNLELVACNELFKRLLGFPAEMFAQAMPSLETIFRFNAERGEYGPGDVNTQVSERLELTRMMRAHRFERVRPDGTVLEISGTPLPSGGFVTFYLDITERRRQEQELLRHRDHLQDLVAEQTADLLAAKRSAEAANAAKSEFLANMSHELRTPMHAILSFARLGRDRAHSATPEKLAAYFERVCVSADRLMMLINDLLDLSKLEAGRMVLDWAVVDLAGVAREVAHDLEPLAHARQLTVEIEVLTEDTRAASDALRVSQVLRNLLSNAIKFTPIGQRVHVTLRDALLARGGEDVPAVEILVEDEGVGIPEAELDAVFDKFVQSSKTRTGAGGTGLGLSICREIMHAHRGSIRAYNRAGGGTAFEVRFARTAVMRADGAAVEGEVMGGWL</sequence>
<keyword evidence="6 10" id="KW-0812">Transmembrane</keyword>
<keyword evidence="7" id="KW-0418">Kinase</keyword>
<evidence type="ECO:0000259" key="11">
    <source>
        <dbReference type="PROSITE" id="PS50109"/>
    </source>
</evidence>
<dbReference type="Pfam" id="PF02518">
    <property type="entry name" value="HATPase_c"/>
    <property type="match status" value="1"/>
</dbReference>
<dbReference type="SMART" id="SM00388">
    <property type="entry name" value="HisKA"/>
    <property type="match status" value="1"/>
</dbReference>
<dbReference type="InterPro" id="IPR036890">
    <property type="entry name" value="HATPase_C_sf"/>
</dbReference>
<dbReference type="PRINTS" id="PR00344">
    <property type="entry name" value="BCTRLSENSOR"/>
</dbReference>
<feature type="domain" description="PAS" evidence="12">
    <location>
        <begin position="302"/>
        <end position="358"/>
    </location>
</feature>
<comment type="catalytic activity">
    <reaction evidence="1">
        <text>ATP + protein L-histidine = ADP + protein N-phospho-L-histidine.</text>
        <dbReference type="EC" id="2.7.13.3"/>
    </reaction>
</comment>
<feature type="domain" description="CHASE" evidence="14">
    <location>
        <begin position="101"/>
        <end position="182"/>
    </location>
</feature>
<reference evidence="15 16" key="1">
    <citation type="submission" date="2021-02" db="EMBL/GenBank/DDBJ databases">
        <title>Niveibacterium changnyeongensis HC41.</title>
        <authorList>
            <person name="Kang M."/>
        </authorList>
    </citation>
    <scope>NUCLEOTIDE SEQUENCE [LARGE SCALE GENOMIC DNA]</scope>
    <source>
        <strain evidence="15 16">HC41</strain>
    </source>
</reference>
<dbReference type="NCBIfam" id="TIGR00229">
    <property type="entry name" value="sensory_box"/>
    <property type="match status" value="3"/>
</dbReference>
<dbReference type="Pfam" id="PF00989">
    <property type="entry name" value="PAS"/>
    <property type="match status" value="1"/>
</dbReference>
<dbReference type="Proteomes" id="UP000663570">
    <property type="component" value="Chromosome"/>
</dbReference>
<dbReference type="InterPro" id="IPR006189">
    <property type="entry name" value="CHASE_dom"/>
</dbReference>
<dbReference type="SMART" id="SM00387">
    <property type="entry name" value="HATPase_c"/>
    <property type="match status" value="1"/>
</dbReference>
<dbReference type="InterPro" id="IPR036097">
    <property type="entry name" value="HisK_dim/P_sf"/>
</dbReference>
<protein>
    <recommendedName>
        <fullName evidence="3">histidine kinase</fullName>
        <ecNumber evidence="3">2.7.13.3</ecNumber>
    </recommendedName>
</protein>
<keyword evidence="9 10" id="KW-0472">Membrane</keyword>
<dbReference type="Gene3D" id="3.30.450.350">
    <property type="entry name" value="CHASE domain"/>
    <property type="match status" value="1"/>
</dbReference>
<evidence type="ECO:0000259" key="14">
    <source>
        <dbReference type="PROSITE" id="PS50839"/>
    </source>
</evidence>
<dbReference type="InterPro" id="IPR004358">
    <property type="entry name" value="Sig_transdc_His_kin-like_C"/>
</dbReference>